<dbReference type="PANTHER" id="PTHR45931">
    <property type="entry name" value="SI:CH211-59O9.10"/>
    <property type="match status" value="1"/>
</dbReference>
<keyword evidence="8" id="KW-1185">Reference proteome</keyword>
<feature type="domain" description="RING-type" evidence="6">
    <location>
        <begin position="209"/>
        <end position="252"/>
    </location>
</feature>
<dbReference type="GO" id="GO:0006511">
    <property type="term" value="P:ubiquitin-dependent protein catabolic process"/>
    <property type="evidence" value="ECO:0007669"/>
    <property type="project" value="TreeGrafter"/>
</dbReference>
<keyword evidence="5" id="KW-0472">Membrane</keyword>
<dbReference type="PANTHER" id="PTHR45931:SF3">
    <property type="entry name" value="RING ZINC FINGER-CONTAINING PROTEIN"/>
    <property type="match status" value="1"/>
</dbReference>
<dbReference type="CDD" id="cd16454">
    <property type="entry name" value="RING-H2_PA-TM-RING"/>
    <property type="match status" value="1"/>
</dbReference>
<reference evidence="7" key="1">
    <citation type="submission" date="2021-01" db="EMBL/GenBank/DDBJ databases">
        <authorList>
            <consortium name="Genoscope - CEA"/>
            <person name="William W."/>
        </authorList>
    </citation>
    <scope>NUCLEOTIDE SEQUENCE</scope>
</reference>
<dbReference type="InterPro" id="IPR051834">
    <property type="entry name" value="RING_finger_E3_ligase"/>
</dbReference>
<keyword evidence="5" id="KW-0812">Transmembrane</keyword>
<dbReference type="GO" id="GO:0005634">
    <property type="term" value="C:nucleus"/>
    <property type="evidence" value="ECO:0007669"/>
    <property type="project" value="TreeGrafter"/>
</dbReference>
<dbReference type="PROSITE" id="PS50089">
    <property type="entry name" value="ZF_RING_2"/>
    <property type="match status" value="1"/>
</dbReference>
<organism evidence="7 8">
    <name type="scientific">Paramecium sonneborni</name>
    <dbReference type="NCBI Taxonomy" id="65129"/>
    <lineage>
        <taxon>Eukaryota</taxon>
        <taxon>Sar</taxon>
        <taxon>Alveolata</taxon>
        <taxon>Ciliophora</taxon>
        <taxon>Intramacronucleata</taxon>
        <taxon>Oligohymenophorea</taxon>
        <taxon>Peniculida</taxon>
        <taxon>Parameciidae</taxon>
        <taxon>Paramecium</taxon>
    </lineage>
</organism>
<gene>
    <name evidence="7" type="ORF">PSON_ATCC_30995.1.T0740263</name>
</gene>
<comment type="caution">
    <text evidence="7">The sequence shown here is derived from an EMBL/GenBank/DDBJ whole genome shotgun (WGS) entry which is preliminary data.</text>
</comment>
<dbReference type="GO" id="GO:0061630">
    <property type="term" value="F:ubiquitin protein ligase activity"/>
    <property type="evidence" value="ECO:0007669"/>
    <property type="project" value="TreeGrafter"/>
</dbReference>
<evidence type="ECO:0000256" key="5">
    <source>
        <dbReference type="SAM" id="Phobius"/>
    </source>
</evidence>
<dbReference type="EMBL" id="CAJJDN010000074">
    <property type="protein sequence ID" value="CAD8100881.1"/>
    <property type="molecule type" value="Genomic_DNA"/>
</dbReference>
<protein>
    <recommendedName>
        <fullName evidence="6">RING-type domain-containing protein</fullName>
    </recommendedName>
</protein>
<dbReference type="InterPro" id="IPR001841">
    <property type="entry name" value="Znf_RING"/>
</dbReference>
<name>A0A8S1PDK8_9CILI</name>
<evidence type="ECO:0000256" key="4">
    <source>
        <dbReference type="PROSITE-ProRule" id="PRU00175"/>
    </source>
</evidence>
<keyword evidence="3" id="KW-0862">Zinc</keyword>
<dbReference type="OrthoDB" id="302668at2759"/>
<accession>A0A8S1PDK8</accession>
<evidence type="ECO:0000256" key="1">
    <source>
        <dbReference type="ARBA" id="ARBA00022723"/>
    </source>
</evidence>
<feature type="transmembrane region" description="Helical" evidence="5">
    <location>
        <begin position="146"/>
        <end position="171"/>
    </location>
</feature>
<keyword evidence="2 4" id="KW-0863">Zinc-finger</keyword>
<evidence type="ECO:0000313" key="7">
    <source>
        <dbReference type="EMBL" id="CAD8100881.1"/>
    </source>
</evidence>
<feature type="transmembrane region" description="Helical" evidence="5">
    <location>
        <begin position="116"/>
        <end position="140"/>
    </location>
</feature>
<dbReference type="Pfam" id="PF13639">
    <property type="entry name" value="zf-RING_2"/>
    <property type="match status" value="1"/>
</dbReference>
<keyword evidence="1" id="KW-0479">Metal-binding</keyword>
<evidence type="ECO:0000259" key="6">
    <source>
        <dbReference type="PROSITE" id="PS50089"/>
    </source>
</evidence>
<evidence type="ECO:0000256" key="3">
    <source>
        <dbReference type="ARBA" id="ARBA00022833"/>
    </source>
</evidence>
<keyword evidence="5" id="KW-1133">Transmembrane helix</keyword>
<proteinExistence type="predicted"/>
<sequence length="259" mass="30384">MDNQNLIERLMEIEAQCKQIRSSLYSIQSYLNIQLIIVIFNISFPWLYEYQKESIIYLSWRLLQYSFHLFSVIQIKKTVEIISEGSRRFIGQLNDQIDVWAAVKGNHGALSKCNEFVYIIMFGLGNVVFLQNTLLLSKWILVIQLIFGWILIATIALGLLAICFIMPILIYKEYRIRGEEEMRRRQIVNNLIGNQMKYSDLENPSSQPCYICLQNYCNDDLIIKLSCNPNHVFHSDCIEPWALINDTCPVCRQRLQQQQ</sequence>
<evidence type="ECO:0000256" key="2">
    <source>
        <dbReference type="ARBA" id="ARBA00022771"/>
    </source>
</evidence>
<dbReference type="Proteomes" id="UP000692954">
    <property type="component" value="Unassembled WGS sequence"/>
</dbReference>
<evidence type="ECO:0000313" key="8">
    <source>
        <dbReference type="Proteomes" id="UP000692954"/>
    </source>
</evidence>
<dbReference type="GO" id="GO:0008270">
    <property type="term" value="F:zinc ion binding"/>
    <property type="evidence" value="ECO:0007669"/>
    <property type="project" value="UniProtKB-KW"/>
</dbReference>
<dbReference type="AlphaFoldDB" id="A0A8S1PDK8"/>